<evidence type="ECO:0000256" key="1">
    <source>
        <dbReference type="ARBA" id="ARBA00023015"/>
    </source>
</evidence>
<dbReference type="PANTHER" id="PTHR43280:SF28">
    <property type="entry name" value="HTH-TYPE TRANSCRIPTIONAL ACTIVATOR RHAS"/>
    <property type="match status" value="1"/>
</dbReference>
<dbReference type="InterPro" id="IPR018062">
    <property type="entry name" value="HTH_AraC-typ_CS"/>
</dbReference>
<evidence type="ECO:0000259" key="4">
    <source>
        <dbReference type="PROSITE" id="PS01124"/>
    </source>
</evidence>
<dbReference type="HOGENOM" id="CLU_000445_88_3_9"/>
<dbReference type="InterPro" id="IPR020449">
    <property type="entry name" value="Tscrpt_reg_AraC-type_HTH"/>
</dbReference>
<dbReference type="eggNOG" id="COG2207">
    <property type="taxonomic scope" value="Bacteria"/>
</dbReference>
<dbReference type="InterPro" id="IPR014710">
    <property type="entry name" value="RmlC-like_jellyroll"/>
</dbReference>
<dbReference type="EMBL" id="CP004121">
    <property type="protein sequence ID" value="AGF58132.1"/>
    <property type="molecule type" value="Genomic_DNA"/>
</dbReference>
<dbReference type="GO" id="GO:0003700">
    <property type="term" value="F:DNA-binding transcription factor activity"/>
    <property type="evidence" value="ECO:0007669"/>
    <property type="project" value="InterPro"/>
</dbReference>
<dbReference type="PANTHER" id="PTHR43280">
    <property type="entry name" value="ARAC-FAMILY TRANSCRIPTIONAL REGULATOR"/>
    <property type="match status" value="1"/>
</dbReference>
<accession>M1N3U8</accession>
<name>M1N3U8_9CLOT</name>
<dbReference type="Gene3D" id="1.10.10.60">
    <property type="entry name" value="Homeodomain-like"/>
    <property type="match status" value="2"/>
</dbReference>
<dbReference type="Pfam" id="PF02311">
    <property type="entry name" value="AraC_binding"/>
    <property type="match status" value="1"/>
</dbReference>
<proteinExistence type="predicted"/>
<dbReference type="PRINTS" id="PR00032">
    <property type="entry name" value="HTHARAC"/>
</dbReference>
<evidence type="ECO:0000313" key="5">
    <source>
        <dbReference type="EMBL" id="AGF58132.1"/>
    </source>
</evidence>
<organism evidence="5 6">
    <name type="scientific">Clostridium saccharoperbutylacetonicum N1-4(HMT)</name>
    <dbReference type="NCBI Taxonomy" id="931276"/>
    <lineage>
        <taxon>Bacteria</taxon>
        <taxon>Bacillati</taxon>
        <taxon>Bacillota</taxon>
        <taxon>Clostridia</taxon>
        <taxon>Eubacteriales</taxon>
        <taxon>Clostridiaceae</taxon>
        <taxon>Clostridium</taxon>
    </lineage>
</organism>
<evidence type="ECO:0000256" key="3">
    <source>
        <dbReference type="ARBA" id="ARBA00023163"/>
    </source>
</evidence>
<keyword evidence="1" id="KW-0805">Transcription regulation</keyword>
<feature type="domain" description="HTH araC/xylS-type" evidence="4">
    <location>
        <begin position="192"/>
        <end position="290"/>
    </location>
</feature>
<keyword evidence="3" id="KW-0804">Transcription</keyword>
<dbReference type="PROSITE" id="PS01124">
    <property type="entry name" value="HTH_ARAC_FAMILY_2"/>
    <property type="match status" value="1"/>
</dbReference>
<evidence type="ECO:0000256" key="2">
    <source>
        <dbReference type="ARBA" id="ARBA00023125"/>
    </source>
</evidence>
<keyword evidence="2 5" id="KW-0238">DNA-binding</keyword>
<dbReference type="Pfam" id="PF12833">
    <property type="entry name" value="HTH_18"/>
    <property type="match status" value="1"/>
</dbReference>
<dbReference type="GO" id="GO:0043565">
    <property type="term" value="F:sequence-specific DNA binding"/>
    <property type="evidence" value="ECO:0007669"/>
    <property type="project" value="InterPro"/>
</dbReference>
<reference evidence="5 6" key="1">
    <citation type="submission" date="2013-02" db="EMBL/GenBank/DDBJ databases">
        <title>Genome sequence of Clostridium saccharoperbutylacetonicum N1-4(HMT).</title>
        <authorList>
            <person name="Poehlein A."/>
            <person name="Daniel R."/>
        </authorList>
    </citation>
    <scope>NUCLEOTIDE SEQUENCE [LARGE SCALE GENOMIC DNA]</scope>
    <source>
        <strain evidence="6">N1-4(HMT)</strain>
    </source>
</reference>
<dbReference type="SUPFAM" id="SSF46689">
    <property type="entry name" value="Homeodomain-like"/>
    <property type="match status" value="2"/>
</dbReference>
<dbReference type="InterPro" id="IPR018060">
    <property type="entry name" value="HTH_AraC"/>
</dbReference>
<dbReference type="STRING" id="36745.CLSAP_41450"/>
<dbReference type="Proteomes" id="UP000011728">
    <property type="component" value="Chromosome"/>
</dbReference>
<evidence type="ECO:0000313" key="6">
    <source>
        <dbReference type="Proteomes" id="UP000011728"/>
    </source>
</evidence>
<dbReference type="OrthoDB" id="9791615at2"/>
<dbReference type="KEGG" id="csr:Cspa_c43790"/>
<dbReference type="InterPro" id="IPR009057">
    <property type="entry name" value="Homeodomain-like_sf"/>
</dbReference>
<dbReference type="SMART" id="SM00342">
    <property type="entry name" value="HTH_ARAC"/>
    <property type="match status" value="1"/>
</dbReference>
<keyword evidence="6" id="KW-1185">Reference proteome</keyword>
<dbReference type="CDD" id="cd02208">
    <property type="entry name" value="cupin_RmlC-like"/>
    <property type="match status" value="1"/>
</dbReference>
<sequence length="291" mass="34096">MNNIDLKENKAHGNFILPFTTYFCELDNKNSSSVVTHWHEEIEIVFIKKGTAQFRVDLDSYILKEGDILIIKPFSLHSMNPINKMYCSWNVMVFDLSMLNSAITDGCLIQYFAPILNNEHQLPLIIDKESSGYFELSKCLEEIFKCFNSKKAAFELKLKSFLFYFFSLLYENDLIIKKKVVPLTNETTRKIKIILNYIHENYMNDISIIDVSNSCNLSQYYFMKFFKKNLGITCTEYINVYRLDIASKLLNTTDKSITEISYETGFNSVSYFNKLFKEKFKVTPKEFRNAN</sequence>
<dbReference type="PATRIC" id="fig|931276.5.peg.4411"/>
<dbReference type="InterPro" id="IPR037923">
    <property type="entry name" value="HTH-like"/>
</dbReference>
<gene>
    <name evidence="5" type="ORF">Cspa_c43790</name>
</gene>
<dbReference type="SUPFAM" id="SSF51215">
    <property type="entry name" value="Regulatory protein AraC"/>
    <property type="match status" value="1"/>
</dbReference>
<dbReference type="RefSeq" id="WP_015394443.1">
    <property type="nucleotide sequence ID" value="NC_020291.1"/>
</dbReference>
<dbReference type="PROSITE" id="PS00041">
    <property type="entry name" value="HTH_ARAC_FAMILY_1"/>
    <property type="match status" value="1"/>
</dbReference>
<dbReference type="Gene3D" id="2.60.120.10">
    <property type="entry name" value="Jelly Rolls"/>
    <property type="match status" value="1"/>
</dbReference>
<dbReference type="InterPro" id="IPR003313">
    <property type="entry name" value="AraC-bd"/>
</dbReference>
<protein>
    <submittedName>
        <fullName evidence="5">DNA-binding domain-containing protein, AraC-type</fullName>
    </submittedName>
</protein>
<dbReference type="AlphaFoldDB" id="M1N3U8"/>